<gene>
    <name evidence="2" type="ORF">SALLE_v1c08770</name>
</gene>
<proteinExistence type="predicted"/>
<keyword evidence="1" id="KW-0812">Transmembrane</keyword>
<protein>
    <submittedName>
        <fullName evidence="2">Uncharacterized protein</fullName>
    </submittedName>
</protein>
<accession>A0A345Z4L8</accession>
<feature type="transmembrane region" description="Helical" evidence="1">
    <location>
        <begin position="21"/>
        <end position="41"/>
    </location>
</feature>
<dbReference type="KEGG" id="salx:SALLE_v1c08770"/>
<feature type="transmembrane region" description="Helical" evidence="1">
    <location>
        <begin position="531"/>
        <end position="552"/>
    </location>
</feature>
<sequence length="563" mass="65277">MKQNTKVIFKFSFLRIIKNKFFITFSAICISLIILIPVLAISLGENIIFDVEVAMIFIIILSIFWLSFTNINNIVTIAITDEKSGIQSLENRRGAKNSAIFFSKFGPLKIITISFILLVYLIFTLVTLILPVPLGGFIIRNLAVGVFSLIAYDFLIFGVVLWLSSLTKSLKKTLPAGWILMTLFMFFSIFGPIFFAFNPNLGEQAGNVYDTSIDNKFKLQKTQTNEINFLTQLSESFFELRDSFNDNIVQELDFENRPKFFASDIISPIINYGMITFFGELIEQNSFEKSVESYFLKFNTSLEKCNITINEAELKEVLKYNLYYHFVKSLNIKAVGNKEEHFKNSFFYKSSPKNYNGPQQLKEVLDNFKSFEYKGAKISDEEIEVLKLAIIDTYKFEYTTHPYIFSQTMYIGYEKNNSGDFLENYNFWINSSLYSPGSYLFNMLNAEMMHYLNYPIKVGEEKFQWKSNATINYQINPFMWFYEMVYFSGSNNAKVDSVITENSPLPISIFTFYDLDKNEELIYSNRPFAVWANYLGFITFGTVLSALGYRLFCKTKDERKLVD</sequence>
<feature type="transmembrane region" description="Helical" evidence="1">
    <location>
        <begin position="110"/>
        <end position="130"/>
    </location>
</feature>
<evidence type="ECO:0000313" key="3">
    <source>
        <dbReference type="Proteomes" id="UP000254792"/>
    </source>
</evidence>
<dbReference type="AlphaFoldDB" id="A0A345Z4L8"/>
<reference evidence="2 3" key="1">
    <citation type="submission" date="2018-07" db="EMBL/GenBank/DDBJ databases">
        <title>Complete genome sequence of Spiroplasma alleghenense PLHS-1 (ATCC 51752).</title>
        <authorList>
            <person name="Chou L."/>
            <person name="Lee T.-Y."/>
            <person name="Tsai Y.-M."/>
            <person name="Kuo C.-H."/>
        </authorList>
    </citation>
    <scope>NUCLEOTIDE SEQUENCE [LARGE SCALE GENOMIC DNA]</scope>
    <source>
        <strain evidence="2 3">PLHS-1</strain>
    </source>
</reference>
<evidence type="ECO:0000256" key="1">
    <source>
        <dbReference type="SAM" id="Phobius"/>
    </source>
</evidence>
<dbReference type="RefSeq" id="WP_115558442.1">
    <property type="nucleotide sequence ID" value="NZ_CP031376.1"/>
</dbReference>
<evidence type="ECO:0000313" key="2">
    <source>
        <dbReference type="EMBL" id="AXK51547.1"/>
    </source>
</evidence>
<feature type="transmembrane region" description="Helical" evidence="1">
    <location>
        <begin position="47"/>
        <end position="68"/>
    </location>
</feature>
<feature type="transmembrane region" description="Helical" evidence="1">
    <location>
        <begin position="176"/>
        <end position="197"/>
    </location>
</feature>
<dbReference type="Proteomes" id="UP000254792">
    <property type="component" value="Chromosome"/>
</dbReference>
<keyword evidence="3" id="KW-1185">Reference proteome</keyword>
<dbReference type="EMBL" id="CP031376">
    <property type="protein sequence ID" value="AXK51547.1"/>
    <property type="molecule type" value="Genomic_DNA"/>
</dbReference>
<keyword evidence="1" id="KW-1133">Transmembrane helix</keyword>
<organism evidence="2 3">
    <name type="scientific">Spiroplasma alleghenense</name>
    <dbReference type="NCBI Taxonomy" id="216931"/>
    <lineage>
        <taxon>Bacteria</taxon>
        <taxon>Bacillati</taxon>
        <taxon>Mycoplasmatota</taxon>
        <taxon>Mollicutes</taxon>
        <taxon>Entomoplasmatales</taxon>
        <taxon>Spiroplasmataceae</taxon>
        <taxon>Spiroplasma</taxon>
    </lineage>
</organism>
<dbReference type="OrthoDB" id="388175at2"/>
<name>A0A345Z4L8_9MOLU</name>
<feature type="transmembrane region" description="Helical" evidence="1">
    <location>
        <begin position="142"/>
        <end position="164"/>
    </location>
</feature>
<keyword evidence="1" id="KW-0472">Membrane</keyword>